<dbReference type="CDD" id="cd06257">
    <property type="entry name" value="DnaJ"/>
    <property type="match status" value="1"/>
</dbReference>
<evidence type="ECO:0000313" key="2">
    <source>
        <dbReference type="EMBL" id="EPY15999.1"/>
    </source>
</evidence>
<dbReference type="EMBL" id="ATMH01011604">
    <property type="protein sequence ID" value="EPY15999.1"/>
    <property type="molecule type" value="Genomic_DNA"/>
</dbReference>
<keyword evidence="3" id="KW-1185">Reference proteome</keyword>
<dbReference type="SUPFAM" id="SSF46565">
    <property type="entry name" value="Chaperone J-domain"/>
    <property type="match status" value="1"/>
</dbReference>
<comment type="caution">
    <text evidence="2">The sequence shown here is derived from an EMBL/GenBank/DDBJ whole genome shotgun (WGS) entry which is preliminary data.</text>
</comment>
<feature type="domain" description="J" evidence="1">
    <location>
        <begin position="7"/>
        <end position="85"/>
    </location>
</feature>
<evidence type="ECO:0000259" key="1">
    <source>
        <dbReference type="PROSITE" id="PS50076"/>
    </source>
</evidence>
<protein>
    <recommendedName>
        <fullName evidence="1">J domain-containing protein</fullName>
    </recommendedName>
</protein>
<evidence type="ECO:0000313" key="3">
    <source>
        <dbReference type="Proteomes" id="UP000015354"/>
    </source>
</evidence>
<reference evidence="2 3" key="1">
    <citation type="journal article" date="2013" name="PLoS ONE">
        <title>Predicting the Proteins of Angomonas deanei, Strigomonas culicis and Their Respective Endosymbionts Reveals New Aspects of the Trypanosomatidae Family.</title>
        <authorList>
            <person name="Motta M.C."/>
            <person name="Martins A.C."/>
            <person name="de Souza S.S."/>
            <person name="Catta-Preta C.M."/>
            <person name="Silva R."/>
            <person name="Klein C.C."/>
            <person name="de Almeida L.G."/>
            <person name="de Lima Cunha O."/>
            <person name="Ciapina L.P."/>
            <person name="Brocchi M."/>
            <person name="Colabardini A.C."/>
            <person name="de Araujo Lima B."/>
            <person name="Machado C.R."/>
            <person name="de Almeida Soares C.M."/>
            <person name="Probst C.M."/>
            <person name="de Menezes C.B."/>
            <person name="Thompson C.E."/>
            <person name="Bartholomeu D.C."/>
            <person name="Gradia D.F."/>
            <person name="Pavoni D.P."/>
            <person name="Grisard E.C."/>
            <person name="Fantinatti-Garboggini F."/>
            <person name="Marchini F.K."/>
            <person name="Rodrigues-Luiz G.F."/>
            <person name="Wagner G."/>
            <person name="Goldman G.H."/>
            <person name="Fietto J.L."/>
            <person name="Elias M.C."/>
            <person name="Goldman M.H."/>
            <person name="Sagot M.F."/>
            <person name="Pereira M."/>
            <person name="Stoco P.H."/>
            <person name="de Mendonca-Neto R.P."/>
            <person name="Teixeira S.M."/>
            <person name="Maciel T.E."/>
            <person name="de Oliveira Mendes T.A."/>
            <person name="Urmenyi T.P."/>
            <person name="de Souza W."/>
            <person name="Schenkman S."/>
            <person name="de Vasconcelos A.T."/>
        </authorList>
    </citation>
    <scope>NUCLEOTIDE SEQUENCE [LARGE SCALE GENOMIC DNA]</scope>
</reference>
<dbReference type="AlphaFoldDB" id="S9TGE6"/>
<dbReference type="InterPro" id="IPR001623">
    <property type="entry name" value="DnaJ_domain"/>
</dbReference>
<dbReference type="InterPro" id="IPR036869">
    <property type="entry name" value="J_dom_sf"/>
</dbReference>
<proteinExistence type="predicted"/>
<organism evidence="2 3">
    <name type="scientific">Strigomonas culicis</name>
    <dbReference type="NCBI Taxonomy" id="28005"/>
    <lineage>
        <taxon>Eukaryota</taxon>
        <taxon>Discoba</taxon>
        <taxon>Euglenozoa</taxon>
        <taxon>Kinetoplastea</taxon>
        <taxon>Metakinetoplastina</taxon>
        <taxon>Trypanosomatida</taxon>
        <taxon>Trypanosomatidae</taxon>
        <taxon>Strigomonadinae</taxon>
        <taxon>Strigomonas</taxon>
    </lineage>
</organism>
<gene>
    <name evidence="2" type="ORF">STCU_11622</name>
</gene>
<dbReference type="Proteomes" id="UP000015354">
    <property type="component" value="Unassembled WGS sequence"/>
</dbReference>
<dbReference type="PROSITE" id="PS50076">
    <property type="entry name" value="DNAJ_2"/>
    <property type="match status" value="1"/>
</dbReference>
<sequence>MAQRFTTYYDVLSVPPDATTAEIHHAYKQNVLRLFKPFFSDNDSFYDIDGDVLHNAPKQARLRLCQEARAVLTNNARRRAYDAQLRVRVPPHTPDHETMRTRQLRTPATVLPAAEAVPSGLDGLHHARAHPSPQRFYEEVTLPDGSKRITAGYYYSSDGSSPGQQQQPLEGKNRRVQILEQQIYVYTARPPAAAASSASSSAVLTV</sequence>
<accession>S9TGE6</accession>
<dbReference type="OrthoDB" id="445556at2759"/>
<name>S9TGE6_9TRYP</name>
<dbReference type="Gene3D" id="1.10.287.110">
    <property type="entry name" value="DnaJ domain"/>
    <property type="match status" value="1"/>
</dbReference>